<dbReference type="PANTHER" id="PTHR14625:SF3">
    <property type="entry name" value="MICROCEPHALIN"/>
    <property type="match status" value="1"/>
</dbReference>
<feature type="compositionally biased region" description="Basic and acidic residues" evidence="1">
    <location>
        <begin position="444"/>
        <end position="456"/>
    </location>
</feature>
<dbReference type="EnsemblMetazoa" id="CLYHEMT015137.1">
    <property type="protein sequence ID" value="CLYHEMP015137.1"/>
    <property type="gene ID" value="CLYHEMG015137"/>
</dbReference>
<feature type="compositionally biased region" description="Basic and acidic residues" evidence="1">
    <location>
        <begin position="732"/>
        <end position="745"/>
    </location>
</feature>
<feature type="compositionally biased region" description="Basic and acidic residues" evidence="1">
    <location>
        <begin position="528"/>
        <end position="537"/>
    </location>
</feature>
<dbReference type="CDD" id="cd17751">
    <property type="entry name" value="BRCT_microcephalin_rpt3"/>
    <property type="match status" value="1"/>
</dbReference>
<dbReference type="SUPFAM" id="SSF52113">
    <property type="entry name" value="BRCT domain"/>
    <property type="match status" value="3"/>
</dbReference>
<feature type="domain" description="BRCT" evidence="2">
    <location>
        <begin position="82"/>
        <end position="159"/>
    </location>
</feature>
<dbReference type="CDD" id="cd17736">
    <property type="entry name" value="BRCT_microcephalin_rpt2"/>
    <property type="match status" value="1"/>
</dbReference>
<proteinExistence type="predicted"/>
<feature type="compositionally biased region" description="Acidic residues" evidence="1">
    <location>
        <begin position="757"/>
        <end position="766"/>
    </location>
</feature>
<feature type="region of interest" description="Disordered" evidence="1">
    <location>
        <begin position="199"/>
        <end position="218"/>
    </location>
</feature>
<accession>A0A7M5WYW5</accession>
<feature type="compositionally biased region" description="Low complexity" evidence="1">
    <location>
        <begin position="339"/>
        <end position="350"/>
    </location>
</feature>
<dbReference type="RefSeq" id="XP_066917902.1">
    <property type="nucleotide sequence ID" value="XM_067061801.1"/>
</dbReference>
<sequence length="1051" mass="117527">MDVGRNNDSFNTFTENLNELCLKTPEQKKILKTGTTQPKTANKVTFEPAPGTFNITFDTSDSESDEDLDLNAIVNQTTSPKSPEKPLAGVTVFVDVRAENENRSKAISRELERLGATVSEKISSNITHVVFKDGRKGTLSQLKKFPHIHTVSVLWVDACKTIGCKVNEALYPARHPDVENDGVLPAKVKRVKSLQPKTFEEDVNNSAKKEDRKRKRLKKLNKDYGTPTDQVICLDSQEYIKSSDLHKLVATPLAIPDTPWIINYINGTENESSKVSPDALCTKLGFDDANSENPMDQDVQCKLNFEDALLKPEKQNSCMISIGSSPTKKFTPLKNKNLPRTPKTRTPTATISRKEHLTKTCKDSTPARSTPSTFKQTGNYENKENTKNSTNLSNSVPKITKSITSTSKERKKSRTKSASRDHKKTEITSNKNAETVNGSSNDNLQHKKDESDRESEQSQAENDNCVDQGEAMEIEASSPLKRVSPNKEMAEETLVEGQRKKKKKKLMSKTQFSLPQEKLISPALKGSSNKETKEPVKTKKKQQASSSNLNSRPNTFTVLQNLENSKKTTSQETVTVISSSKQSRNIDNADISKAYTSFIEDNVLPNKVKEKIISSSPAASIIHEEPKVERRRSKRLTELRRSSIDFKVTKKFRKLKAEAEKSVQPALTEDRVPEEFSLTNDEPMDLNLSFVHDENEGLICTSQNSGTIIRIDDLPSDAIQTPDNDVECEIPLGEKNDEEAPREMETTTGEIDSGISDSEEINDDEVFPPHNEEPKITQPPHVKKSTKRSNISSKSKSITSVVSPKKKTSTSNRSINTTSNRSFNTTSNRSINTTSNQSINRTLNRTSSSKKFKNSIVCTSLHFSEQDFAKGAIKNLKEYQLKKNVAPDTSHVIAGSGRRTLNILHGITQGCWILSPKWISDSYEAGCWLAEEDYEMHKDFPAAKVSRLNHQRYGKSHCGRLFAKVPRIYLAEVTSPPHEELMKLIISCGGQLTNAVRKAGLAIGFINCRRHESLKIISEKWILDTITNGRLMALDKYLITIPYQRATSPDY</sequence>
<dbReference type="InterPro" id="IPR022047">
    <property type="entry name" value="Microcephalin-like"/>
</dbReference>
<feature type="compositionally biased region" description="Basic and acidic residues" evidence="1">
    <location>
        <begin position="352"/>
        <end position="362"/>
    </location>
</feature>
<feature type="compositionally biased region" description="Polar residues" evidence="1">
    <location>
        <begin position="366"/>
        <end position="380"/>
    </location>
</feature>
<feature type="domain" description="BRCT" evidence="2">
    <location>
        <begin position="957"/>
        <end position="1039"/>
    </location>
</feature>
<dbReference type="InterPro" id="IPR036420">
    <property type="entry name" value="BRCT_dom_sf"/>
</dbReference>
<reference evidence="3" key="1">
    <citation type="submission" date="2021-01" db="UniProtKB">
        <authorList>
            <consortium name="EnsemblMetazoa"/>
        </authorList>
    </citation>
    <scope>IDENTIFICATION</scope>
</reference>
<dbReference type="EnsemblMetazoa" id="CLYHEMT015137.3">
    <property type="protein sequence ID" value="CLYHEMP015137.3"/>
    <property type="gene ID" value="CLYHEMG015137"/>
</dbReference>
<feature type="region of interest" description="Disordered" evidence="1">
    <location>
        <begin position="728"/>
        <end position="846"/>
    </location>
</feature>
<protein>
    <recommendedName>
        <fullName evidence="2">BRCT domain-containing protein</fullName>
    </recommendedName>
</protein>
<feature type="compositionally biased region" description="Low complexity" evidence="1">
    <location>
        <begin position="788"/>
        <end position="842"/>
    </location>
</feature>
<evidence type="ECO:0000256" key="1">
    <source>
        <dbReference type="SAM" id="MobiDB-lite"/>
    </source>
</evidence>
<evidence type="ECO:0000259" key="2">
    <source>
        <dbReference type="PROSITE" id="PS50172"/>
    </source>
</evidence>
<evidence type="ECO:0000313" key="3">
    <source>
        <dbReference type="EnsemblMetazoa" id="CLYHEMP015137.3"/>
    </source>
</evidence>
<keyword evidence="4" id="KW-1185">Reference proteome</keyword>
<dbReference type="GeneID" id="136805226"/>
<evidence type="ECO:0000313" key="4">
    <source>
        <dbReference type="Proteomes" id="UP000594262"/>
    </source>
</evidence>
<dbReference type="Pfam" id="PF00533">
    <property type="entry name" value="BRCT"/>
    <property type="match status" value="1"/>
</dbReference>
<feature type="domain" description="BRCT" evidence="2">
    <location>
        <begin position="880"/>
        <end position="936"/>
    </location>
</feature>
<dbReference type="PROSITE" id="PS50172">
    <property type="entry name" value="BRCT"/>
    <property type="match status" value="3"/>
</dbReference>
<dbReference type="AlphaFoldDB" id="A0A7M5WYW5"/>
<dbReference type="PANTHER" id="PTHR14625">
    <property type="entry name" value="MICROCEPHALIN"/>
    <property type="match status" value="1"/>
</dbReference>
<dbReference type="Proteomes" id="UP000594262">
    <property type="component" value="Unplaced"/>
</dbReference>
<feature type="compositionally biased region" description="Polar residues" evidence="1">
    <location>
        <begin position="387"/>
        <end position="397"/>
    </location>
</feature>
<dbReference type="Pfam" id="PF16589">
    <property type="entry name" value="BRCT_2"/>
    <property type="match status" value="1"/>
</dbReference>
<dbReference type="EnsemblMetazoa" id="CLYHEMT015137.2">
    <property type="protein sequence ID" value="CLYHEMP015137.2"/>
    <property type="gene ID" value="CLYHEMG015137"/>
</dbReference>
<feature type="compositionally biased region" description="Polar residues" evidence="1">
    <location>
        <begin position="427"/>
        <end position="443"/>
    </location>
</feature>
<feature type="region of interest" description="Disordered" evidence="1">
    <location>
        <begin position="320"/>
        <end position="555"/>
    </location>
</feature>
<dbReference type="SMART" id="SM00292">
    <property type="entry name" value="BRCT"/>
    <property type="match status" value="3"/>
</dbReference>
<dbReference type="RefSeq" id="XP_066917903.1">
    <property type="nucleotide sequence ID" value="XM_067061802.1"/>
</dbReference>
<organism evidence="3 4">
    <name type="scientific">Clytia hemisphaerica</name>
    <dbReference type="NCBI Taxonomy" id="252671"/>
    <lineage>
        <taxon>Eukaryota</taxon>
        <taxon>Metazoa</taxon>
        <taxon>Cnidaria</taxon>
        <taxon>Hydrozoa</taxon>
        <taxon>Hydroidolina</taxon>
        <taxon>Leptothecata</taxon>
        <taxon>Obeliida</taxon>
        <taxon>Clytiidae</taxon>
        <taxon>Clytia</taxon>
    </lineage>
</organism>
<name>A0A7M5WYW5_9CNID</name>
<dbReference type="CDD" id="cd17716">
    <property type="entry name" value="BRCT_microcephalin_rpt1"/>
    <property type="match status" value="1"/>
</dbReference>
<dbReference type="InterPro" id="IPR001357">
    <property type="entry name" value="BRCT_dom"/>
</dbReference>
<dbReference type="OrthoDB" id="2384350at2759"/>
<dbReference type="GO" id="GO:0000278">
    <property type="term" value="P:mitotic cell cycle"/>
    <property type="evidence" value="ECO:0007669"/>
    <property type="project" value="TreeGrafter"/>
</dbReference>
<feature type="compositionally biased region" description="Polar residues" evidence="1">
    <location>
        <begin position="543"/>
        <end position="555"/>
    </location>
</feature>
<dbReference type="Gene3D" id="3.40.50.10190">
    <property type="entry name" value="BRCT domain"/>
    <property type="match status" value="3"/>
</dbReference>